<dbReference type="EMBL" id="NPKJ01000064">
    <property type="protein sequence ID" value="PAQ06732.1"/>
    <property type="molecule type" value="Genomic_DNA"/>
</dbReference>
<evidence type="ECO:0000313" key="2">
    <source>
        <dbReference type="Proteomes" id="UP000216442"/>
    </source>
</evidence>
<dbReference type="InterPro" id="IPR053158">
    <property type="entry name" value="CapK_Type1_Caps_Biosynth"/>
</dbReference>
<evidence type="ECO:0000313" key="1">
    <source>
        <dbReference type="EMBL" id="PAQ06732.1"/>
    </source>
</evidence>
<keyword evidence="2" id="KW-1185">Reference proteome</keyword>
<dbReference type="InterPro" id="IPR042099">
    <property type="entry name" value="ANL_N_sf"/>
</dbReference>
<sequence length="512" mass="56752">MIPASDKERTLASWHMNRALREGVQASILPDGIELTDTQTGFAVELRSGDVPAMTSPGPDGDRLWSKLSLMGLAKPAADLKEVRRRQRGALRRSEPPLLDRLRDLMARIRREIPFFCERAASYDPRRLASLEDFQGLPYLRKQDLRANFPNGLIPTSTDLRAGLDDGSLTILATSGSTDERLQIVTRSIIDRLPFGSDDLFGVPIGGKQPRTAFFTTPVCASMVCRRAAGTFEERRSSISPDLYLRTTNDPFAIETPILKSFCEDVERFQPSILAADPLYLQCVVRAAKRDGIKLPTIPVIQRGFEFATRKAIADIREAFAAPVFNDYGASEENRIAIECHLGSLHVRADVVYFEIIDQSGPCQPGIPGAVAITTFDTVTPLVRYLIGDVAAWTGRTCSCAFSDWPTIDYHGRSKDLVRSRGRWVTAAEIDDAVGTPDWLDFYRLSQTSSASFEIEVVPAAGESPEVGELSTRLKHLIEPDKVRYRPVSRIDPLPSMKIGTVQTRLPTCEIP</sequence>
<dbReference type="PANTHER" id="PTHR36932:SF1">
    <property type="entry name" value="CAPSULAR POLYSACCHARIDE BIOSYNTHESIS PROTEIN"/>
    <property type="match status" value="1"/>
</dbReference>
<name>A0A271LF43_9HYPH</name>
<dbReference type="AlphaFoldDB" id="A0A271LF43"/>
<dbReference type="PANTHER" id="PTHR36932">
    <property type="entry name" value="CAPSULAR POLYSACCHARIDE BIOSYNTHESIS PROTEIN"/>
    <property type="match status" value="1"/>
</dbReference>
<dbReference type="Proteomes" id="UP000216442">
    <property type="component" value="Unassembled WGS sequence"/>
</dbReference>
<organism evidence="1 2">
    <name type="scientific">Mesorhizobium temperatum</name>
    <dbReference type="NCBI Taxonomy" id="241416"/>
    <lineage>
        <taxon>Bacteria</taxon>
        <taxon>Pseudomonadati</taxon>
        <taxon>Pseudomonadota</taxon>
        <taxon>Alphaproteobacteria</taxon>
        <taxon>Hyphomicrobiales</taxon>
        <taxon>Phyllobacteriaceae</taxon>
        <taxon>Mesorhizobium</taxon>
    </lineage>
</organism>
<reference evidence="1 2" key="1">
    <citation type="submission" date="2017-08" db="EMBL/GenBank/DDBJ databases">
        <title>Mesorhizobium wenxinae sp. nov., a novel rhizobial species isolated from root nodules of chickpea (Cicer arietinum L.).</title>
        <authorList>
            <person name="Zhang J."/>
        </authorList>
    </citation>
    <scope>NUCLEOTIDE SEQUENCE [LARGE SCALE GENOMIC DNA]</scope>
    <source>
        <strain evidence="1 2">SDW018</strain>
    </source>
</reference>
<gene>
    <name evidence="1" type="ORF">CIT26_24440</name>
</gene>
<dbReference type="SUPFAM" id="SSF56801">
    <property type="entry name" value="Acetyl-CoA synthetase-like"/>
    <property type="match status" value="1"/>
</dbReference>
<evidence type="ECO:0008006" key="3">
    <source>
        <dbReference type="Google" id="ProtNLM"/>
    </source>
</evidence>
<proteinExistence type="predicted"/>
<protein>
    <recommendedName>
        <fullName evidence="3">AMP-dependent synthetase/ligase domain-containing protein</fullName>
    </recommendedName>
</protein>
<dbReference type="Gene3D" id="3.40.50.12780">
    <property type="entry name" value="N-terminal domain of ligase-like"/>
    <property type="match status" value="1"/>
</dbReference>
<comment type="caution">
    <text evidence="1">The sequence shown here is derived from an EMBL/GenBank/DDBJ whole genome shotgun (WGS) entry which is preliminary data.</text>
</comment>
<accession>A0A271LF43</accession>